<dbReference type="InterPro" id="IPR011009">
    <property type="entry name" value="Kinase-like_dom_sf"/>
</dbReference>
<evidence type="ECO:0000313" key="6">
    <source>
        <dbReference type="Proteomes" id="UP000694845"/>
    </source>
</evidence>
<dbReference type="OMA" id="NEDYNDR"/>
<dbReference type="Gene3D" id="3.30.200.20">
    <property type="entry name" value="Phosphorylase Kinase, domain 1"/>
    <property type="match status" value="1"/>
</dbReference>
<dbReference type="InterPro" id="IPR001245">
    <property type="entry name" value="Ser-Thr/Tyr_kinase_cat_dom"/>
</dbReference>
<organism evidence="6 7">
    <name type="scientific">Acanthaster planci</name>
    <name type="common">Crown-of-thorns starfish</name>
    <dbReference type="NCBI Taxonomy" id="133434"/>
    <lineage>
        <taxon>Eukaryota</taxon>
        <taxon>Metazoa</taxon>
        <taxon>Echinodermata</taxon>
        <taxon>Eleutherozoa</taxon>
        <taxon>Asterozoa</taxon>
        <taxon>Asteroidea</taxon>
        <taxon>Valvatacea</taxon>
        <taxon>Valvatida</taxon>
        <taxon>Acanthasteridae</taxon>
        <taxon>Acanthaster</taxon>
    </lineage>
</organism>
<dbReference type="SMART" id="SM00220">
    <property type="entry name" value="S_TKc"/>
    <property type="match status" value="1"/>
</dbReference>
<dbReference type="OrthoDB" id="10261027at2759"/>
<dbReference type="PROSITE" id="PS00108">
    <property type="entry name" value="PROTEIN_KINASE_ST"/>
    <property type="match status" value="1"/>
</dbReference>
<gene>
    <name evidence="7" type="primary">LOC110984519</name>
</gene>
<dbReference type="PANTHER" id="PTHR44329:SF288">
    <property type="entry name" value="MITOGEN-ACTIVATED PROTEIN KINASE KINASE KINASE 20"/>
    <property type="match status" value="1"/>
</dbReference>
<reference evidence="7" key="1">
    <citation type="submission" date="2025-08" db="UniProtKB">
        <authorList>
            <consortium name="RefSeq"/>
        </authorList>
    </citation>
    <scope>IDENTIFICATION</scope>
</reference>
<evidence type="ECO:0000259" key="5">
    <source>
        <dbReference type="PROSITE" id="PS50011"/>
    </source>
</evidence>
<evidence type="ECO:0000256" key="4">
    <source>
        <dbReference type="ARBA" id="ARBA00022840"/>
    </source>
</evidence>
<dbReference type="PRINTS" id="PR00109">
    <property type="entry name" value="TYRKINASE"/>
</dbReference>
<proteinExistence type="predicted"/>
<evidence type="ECO:0000256" key="2">
    <source>
        <dbReference type="ARBA" id="ARBA00022741"/>
    </source>
</evidence>
<evidence type="ECO:0000313" key="7">
    <source>
        <dbReference type="RefSeq" id="XP_022100479.1"/>
    </source>
</evidence>
<dbReference type="InterPro" id="IPR000719">
    <property type="entry name" value="Prot_kinase_dom"/>
</dbReference>
<dbReference type="InterPro" id="IPR051681">
    <property type="entry name" value="Ser/Thr_Kinases-Pseudokinases"/>
</dbReference>
<dbReference type="GO" id="GO:0005524">
    <property type="term" value="F:ATP binding"/>
    <property type="evidence" value="ECO:0007669"/>
    <property type="project" value="UniProtKB-KW"/>
</dbReference>
<dbReference type="PANTHER" id="PTHR44329">
    <property type="entry name" value="SERINE/THREONINE-PROTEIN KINASE TNNI3K-RELATED"/>
    <property type="match status" value="1"/>
</dbReference>
<dbReference type="Gene3D" id="1.10.510.10">
    <property type="entry name" value="Transferase(Phosphotransferase) domain 1"/>
    <property type="match status" value="1"/>
</dbReference>
<accession>A0A8B7Z4C4</accession>
<name>A0A8B7Z4C4_ACAPL</name>
<dbReference type="RefSeq" id="XP_022100479.1">
    <property type="nucleotide sequence ID" value="XM_022244787.1"/>
</dbReference>
<protein>
    <submittedName>
        <fullName evidence="7">Mitogen-activated protein kinase kinase kinase 10-like isoform X1</fullName>
    </submittedName>
</protein>
<feature type="domain" description="Protein kinase" evidence="5">
    <location>
        <begin position="1"/>
        <end position="276"/>
    </location>
</feature>
<dbReference type="GO" id="GO:0004674">
    <property type="term" value="F:protein serine/threonine kinase activity"/>
    <property type="evidence" value="ECO:0007669"/>
    <property type="project" value="TreeGrafter"/>
</dbReference>
<dbReference type="SUPFAM" id="SSF56112">
    <property type="entry name" value="Protein kinase-like (PK-like)"/>
    <property type="match status" value="1"/>
</dbReference>
<dbReference type="InterPro" id="IPR008271">
    <property type="entry name" value="Ser/Thr_kinase_AS"/>
</dbReference>
<dbReference type="AlphaFoldDB" id="A0A8B7Z4C4"/>
<dbReference type="Pfam" id="PF07714">
    <property type="entry name" value="PK_Tyr_Ser-Thr"/>
    <property type="match status" value="1"/>
</dbReference>
<dbReference type="KEGG" id="aplc:110984519"/>
<dbReference type="Proteomes" id="UP000694845">
    <property type="component" value="Unplaced"/>
</dbReference>
<keyword evidence="1" id="KW-0808">Transferase</keyword>
<keyword evidence="6" id="KW-1185">Reference proteome</keyword>
<sequence length="472" mass="54379">MEEPGYNIIDESDLKYGKLLSSSEGRNSVYKAEWSPKGYPTQQVTAKSCIRFREEEARILAKLCHKNVIKFWGVVKCKIPPDHCVIVAEYAEKGSLYNIISKNWPLVSKDLCMKWAQEGAEALSYIHRMKYQHGDVKSPNFVLSRDDTLKIIDFGTAREHVYTVSTNTHRGSFPWMAPEVMGIVHDHEKRNARPKVTTKADVFSYAVVMWEMITGKIPHAGKLMLEIYVAVVQNKEKLEIPKDCPEGWACLLRSCWNPDYKQRPTMEQVLETLVGLKRDSKSLILTVGDEDTLFVSPRKKVKSAERDDVKDSADVANKEIEEGYQRPGKQEERPLPFHCVADTTSVPPGDRILIAELNLSLYVRKGKMRPWHLKVWRHHVFESIPLPTQTGGYFFKGKLRDESGVPIYFICFERTFEKCRDRFDMITNSGKDRPLYMQYVTVLEQDEGYGGPENGESEYKLKIDEHSEIWWA</sequence>
<keyword evidence="4" id="KW-0067">ATP-binding</keyword>
<dbReference type="PROSITE" id="PS50011">
    <property type="entry name" value="PROTEIN_KINASE_DOM"/>
    <property type="match status" value="1"/>
</dbReference>
<dbReference type="GeneID" id="110984519"/>
<keyword evidence="2" id="KW-0547">Nucleotide-binding</keyword>
<keyword evidence="3" id="KW-0418">Kinase</keyword>
<evidence type="ECO:0000256" key="1">
    <source>
        <dbReference type="ARBA" id="ARBA00022679"/>
    </source>
</evidence>
<evidence type="ECO:0000256" key="3">
    <source>
        <dbReference type="ARBA" id="ARBA00022777"/>
    </source>
</evidence>